<dbReference type="PANTHER" id="PTHR46438">
    <property type="entry name" value="ALPHA/BETA-HYDROLASES SUPERFAMILY PROTEIN"/>
    <property type="match status" value="1"/>
</dbReference>
<name>A0A023BRC3_9FLAO</name>
<dbReference type="InterPro" id="IPR000073">
    <property type="entry name" value="AB_hydrolase_1"/>
</dbReference>
<gene>
    <name evidence="2" type="ORF">ATO12_23360</name>
</gene>
<protein>
    <recommendedName>
        <fullName evidence="1">AB hydrolase-1 domain-containing protein</fullName>
    </recommendedName>
</protein>
<proteinExistence type="predicted"/>
<dbReference type="SUPFAM" id="SSF53474">
    <property type="entry name" value="alpha/beta-Hydrolases"/>
    <property type="match status" value="1"/>
</dbReference>
<evidence type="ECO:0000313" key="2">
    <source>
        <dbReference type="EMBL" id="EZH72393.1"/>
    </source>
</evidence>
<dbReference type="eggNOG" id="COG0596">
    <property type="taxonomic scope" value="Bacteria"/>
</dbReference>
<accession>A0A023BRC3</accession>
<dbReference type="Gene3D" id="3.40.50.1820">
    <property type="entry name" value="alpha/beta hydrolase"/>
    <property type="match status" value="1"/>
</dbReference>
<reference evidence="2 3" key="1">
    <citation type="submission" date="2014-04" db="EMBL/GenBank/DDBJ databases">
        <title>Aquimarina sp. 22II-S11-z7 Genome Sequencing.</title>
        <authorList>
            <person name="Lai Q."/>
        </authorList>
    </citation>
    <scope>NUCLEOTIDE SEQUENCE [LARGE SCALE GENOMIC DNA]</scope>
    <source>
        <strain evidence="2 3">22II-S11-z7</strain>
    </source>
</reference>
<evidence type="ECO:0000259" key="1">
    <source>
        <dbReference type="Pfam" id="PF00561"/>
    </source>
</evidence>
<dbReference type="EMBL" id="AQRA01000008">
    <property type="protein sequence ID" value="EZH72393.1"/>
    <property type="molecule type" value="Genomic_DNA"/>
</dbReference>
<dbReference type="AlphaFoldDB" id="A0A023BRC3"/>
<dbReference type="OrthoDB" id="5513277at2"/>
<keyword evidence="3" id="KW-1185">Reference proteome</keyword>
<sequence>MANTSIYKNKETRDVIMKLYDEKLQSCKIEYEDIYVDTKAGKTHIITTGMPGNPPVIILHGINAGAPLAIEPIKNLRDDYRIYAIDTIGQTTKSTENRLPITDNSYGEWISEIMDILTIEKATIIGISYGAFLLQKIMSYQPEKVHKGIFVVPSGLVNGSFGTSMKYLTFPLLSFLFTKKEKYLLKFMNAFYTTIDEYSITFQKNVLLGTKMDYRRPPLLQKKDVKRLTAPVYAIFADNDIFFPGEKALKRCKEIFYNFQDSIFLKNTKHIPDQKTYVQIEKQISVWLKES</sequence>
<evidence type="ECO:0000313" key="3">
    <source>
        <dbReference type="Proteomes" id="UP000023541"/>
    </source>
</evidence>
<feature type="domain" description="AB hydrolase-1" evidence="1">
    <location>
        <begin position="54"/>
        <end position="189"/>
    </location>
</feature>
<organism evidence="2 3">
    <name type="scientific">Aquimarina atlantica</name>
    <dbReference type="NCBI Taxonomy" id="1317122"/>
    <lineage>
        <taxon>Bacteria</taxon>
        <taxon>Pseudomonadati</taxon>
        <taxon>Bacteroidota</taxon>
        <taxon>Flavobacteriia</taxon>
        <taxon>Flavobacteriales</taxon>
        <taxon>Flavobacteriaceae</taxon>
        <taxon>Aquimarina</taxon>
    </lineage>
</organism>
<comment type="caution">
    <text evidence="2">The sequence shown here is derived from an EMBL/GenBank/DDBJ whole genome shotgun (WGS) entry which is preliminary data.</text>
</comment>
<dbReference type="Pfam" id="PF00561">
    <property type="entry name" value="Abhydrolase_1"/>
    <property type="match status" value="1"/>
</dbReference>
<dbReference type="Proteomes" id="UP000023541">
    <property type="component" value="Unassembled WGS sequence"/>
</dbReference>
<dbReference type="RefSeq" id="WP_034244894.1">
    <property type="nucleotide sequence ID" value="NZ_AQRA01000008.1"/>
</dbReference>
<dbReference type="STRING" id="1317122.ATO12_23360"/>
<dbReference type="InterPro" id="IPR029058">
    <property type="entry name" value="AB_hydrolase_fold"/>
</dbReference>